<reference evidence="2" key="1">
    <citation type="submission" date="2013-05" db="EMBL/GenBank/DDBJ databases">
        <title>The Genome sequence of Mucor circinelloides f. circinelloides 1006PhL.</title>
        <authorList>
            <consortium name="The Broad Institute Genomics Platform"/>
            <person name="Cuomo C."/>
            <person name="Earl A."/>
            <person name="Findley K."/>
            <person name="Lee S.C."/>
            <person name="Walker B."/>
            <person name="Young S."/>
            <person name="Zeng Q."/>
            <person name="Gargeya S."/>
            <person name="Fitzgerald M."/>
            <person name="Haas B."/>
            <person name="Abouelleil A."/>
            <person name="Allen A.W."/>
            <person name="Alvarado L."/>
            <person name="Arachchi H.M."/>
            <person name="Berlin A.M."/>
            <person name="Chapman S.B."/>
            <person name="Gainer-Dewar J."/>
            <person name="Goldberg J."/>
            <person name="Griggs A."/>
            <person name="Gujja S."/>
            <person name="Hansen M."/>
            <person name="Howarth C."/>
            <person name="Imamovic A."/>
            <person name="Ireland A."/>
            <person name="Larimer J."/>
            <person name="McCowan C."/>
            <person name="Murphy C."/>
            <person name="Pearson M."/>
            <person name="Poon T.W."/>
            <person name="Priest M."/>
            <person name="Roberts A."/>
            <person name="Saif S."/>
            <person name="Shea T."/>
            <person name="Sisk P."/>
            <person name="Sykes S."/>
            <person name="Wortman J."/>
            <person name="Nusbaum C."/>
            <person name="Birren B."/>
        </authorList>
    </citation>
    <scope>NUCLEOTIDE SEQUENCE [LARGE SCALE GENOMIC DNA]</scope>
    <source>
        <strain evidence="2">1006PhL</strain>
    </source>
</reference>
<sequence>MDIKLDLDEDTIVNDITGDGQREIQDWEYNFNEVEYNLDEDLYCNDKINQHDDNQQEDLSRENNDGLFGTIEKGKEVTLKLMDALKGEFGVIMDTAKMAGIPLFAKRDVPTCINDDIDDLKRKHQGFDGAALRMTKRRNDMGIVDRCVEINQQIKRLNSSGNYAPVAVFVYLLKYSFLFKEADASEDHQKLNQDLLVGLEIKSAPQYSRFRRNCDRVKNYTM</sequence>
<dbReference type="Proteomes" id="UP000014254">
    <property type="component" value="Unassembled WGS sequence"/>
</dbReference>
<organism evidence="1 2">
    <name type="scientific">Mucor circinelloides f. circinelloides (strain 1006PhL)</name>
    <name type="common">Mucormycosis agent</name>
    <name type="synonym">Calyptromyces circinelloides</name>
    <dbReference type="NCBI Taxonomy" id="1220926"/>
    <lineage>
        <taxon>Eukaryota</taxon>
        <taxon>Fungi</taxon>
        <taxon>Fungi incertae sedis</taxon>
        <taxon>Mucoromycota</taxon>
        <taxon>Mucoromycotina</taxon>
        <taxon>Mucoromycetes</taxon>
        <taxon>Mucorales</taxon>
        <taxon>Mucorineae</taxon>
        <taxon>Mucoraceae</taxon>
        <taxon>Mucor</taxon>
    </lineage>
</organism>
<dbReference type="OrthoDB" id="10275666at2759"/>
<evidence type="ECO:0000313" key="1">
    <source>
        <dbReference type="EMBL" id="EPB92604.1"/>
    </source>
</evidence>
<name>S2JRI3_MUCC1</name>
<keyword evidence="2" id="KW-1185">Reference proteome</keyword>
<dbReference type="EMBL" id="KE123899">
    <property type="protein sequence ID" value="EPB92604.1"/>
    <property type="molecule type" value="Genomic_DNA"/>
</dbReference>
<dbReference type="VEuPathDB" id="FungiDB:HMPREF1544_00617"/>
<accession>S2JRI3</accession>
<evidence type="ECO:0000313" key="2">
    <source>
        <dbReference type="Proteomes" id="UP000014254"/>
    </source>
</evidence>
<protein>
    <submittedName>
        <fullName evidence="1">Uncharacterized protein</fullName>
    </submittedName>
</protein>
<dbReference type="InParanoid" id="S2JRI3"/>
<proteinExistence type="predicted"/>
<gene>
    <name evidence="1" type="ORF">HMPREF1544_00617</name>
</gene>
<dbReference type="AlphaFoldDB" id="S2JRI3"/>